<dbReference type="GO" id="GO:0051536">
    <property type="term" value="F:iron-sulfur cluster binding"/>
    <property type="evidence" value="ECO:0007669"/>
    <property type="project" value="UniProtKB-KW"/>
</dbReference>
<comment type="caution">
    <text evidence="7">The sequence shown here is derived from an EMBL/GenBank/DDBJ whole genome shotgun (WGS) entry which is preliminary data.</text>
</comment>
<evidence type="ECO:0000256" key="2">
    <source>
        <dbReference type="ARBA" id="ARBA00022691"/>
    </source>
</evidence>
<dbReference type="PANTHER" id="PTHR11228">
    <property type="entry name" value="RADICAL SAM DOMAIN PROTEIN"/>
    <property type="match status" value="1"/>
</dbReference>
<dbReference type="PROSITE" id="PS51918">
    <property type="entry name" value="RADICAL_SAM"/>
    <property type="match status" value="1"/>
</dbReference>
<name>A0A7W0HLE9_9BACT</name>
<protein>
    <submittedName>
        <fullName evidence="7">Molybdenum cofactor biosynthesis enzyme MoaA</fullName>
    </submittedName>
</protein>
<keyword evidence="3" id="KW-0479">Metal-binding</keyword>
<dbReference type="SUPFAM" id="SSF102114">
    <property type="entry name" value="Radical SAM enzymes"/>
    <property type="match status" value="1"/>
</dbReference>
<accession>A0A7W0HLE9</accession>
<keyword evidence="4" id="KW-0408">Iron</keyword>
<dbReference type="InterPro" id="IPR007197">
    <property type="entry name" value="rSAM"/>
</dbReference>
<comment type="cofactor">
    <cofactor evidence="1">
        <name>[4Fe-4S] cluster</name>
        <dbReference type="ChEBI" id="CHEBI:49883"/>
    </cofactor>
</comment>
<dbReference type="InterPro" id="IPR050377">
    <property type="entry name" value="Radical_SAM_PqqE_MftC-like"/>
</dbReference>
<gene>
    <name evidence="7" type="ORF">HNR65_002250</name>
</gene>
<dbReference type="Gene3D" id="3.20.20.70">
    <property type="entry name" value="Aldolase class I"/>
    <property type="match status" value="1"/>
</dbReference>
<evidence type="ECO:0000256" key="5">
    <source>
        <dbReference type="ARBA" id="ARBA00023014"/>
    </source>
</evidence>
<keyword evidence="2" id="KW-0949">S-adenosyl-L-methionine</keyword>
<dbReference type="CDD" id="cd01335">
    <property type="entry name" value="Radical_SAM"/>
    <property type="match status" value="1"/>
</dbReference>
<dbReference type="GO" id="GO:0003824">
    <property type="term" value="F:catalytic activity"/>
    <property type="evidence" value="ECO:0007669"/>
    <property type="project" value="InterPro"/>
</dbReference>
<dbReference type="PANTHER" id="PTHR11228:SF7">
    <property type="entry name" value="PQQA PEPTIDE CYCLASE"/>
    <property type="match status" value="1"/>
</dbReference>
<evidence type="ECO:0000256" key="1">
    <source>
        <dbReference type="ARBA" id="ARBA00001966"/>
    </source>
</evidence>
<sequence length="288" mass="32695">MIRFWYFKKLDRFAVSDALNCPNIEDVMSSDCYTRFDYFRYIPVADLSYAEIHRELCCAPREVCFELTKLCNMNCPVCIADSNPHNSLKLSYEDFIAILQCLDPKIKRITLTGGEPTLLPDLVKFVHVAASKFEGVVLSTNGFCPRKMQRATKGLQNLTVTVSLHGNREVHDNFCGKVGSFDNAFETIRRCLDLGHRVEVLTTAFQEAIQTFPELVNLLSELPIDEHRVNIIKSKGRVLRSCVNAGKIKRVVTETAPKHKITIKRIDQPFLFVASCGIKEQRDGSESR</sequence>
<dbReference type="Proteomes" id="UP000525298">
    <property type="component" value="Unassembled WGS sequence"/>
</dbReference>
<organism evidence="7 8">
    <name type="scientific">Desulfosalsimonas propionicica</name>
    <dbReference type="NCBI Taxonomy" id="332175"/>
    <lineage>
        <taxon>Bacteria</taxon>
        <taxon>Pseudomonadati</taxon>
        <taxon>Thermodesulfobacteriota</taxon>
        <taxon>Desulfobacteria</taxon>
        <taxon>Desulfobacterales</taxon>
        <taxon>Desulfosalsimonadaceae</taxon>
        <taxon>Desulfosalsimonas</taxon>
    </lineage>
</organism>
<feature type="domain" description="Radical SAM core" evidence="6">
    <location>
        <begin position="57"/>
        <end position="279"/>
    </location>
</feature>
<dbReference type="EMBL" id="JACDUS010000006">
    <property type="protein sequence ID" value="MBA2881916.1"/>
    <property type="molecule type" value="Genomic_DNA"/>
</dbReference>
<evidence type="ECO:0000256" key="4">
    <source>
        <dbReference type="ARBA" id="ARBA00023004"/>
    </source>
</evidence>
<evidence type="ECO:0000313" key="8">
    <source>
        <dbReference type="Proteomes" id="UP000525298"/>
    </source>
</evidence>
<keyword evidence="5" id="KW-0411">Iron-sulfur</keyword>
<dbReference type="InterPro" id="IPR013785">
    <property type="entry name" value="Aldolase_TIM"/>
</dbReference>
<dbReference type="GO" id="GO:0046872">
    <property type="term" value="F:metal ion binding"/>
    <property type="evidence" value="ECO:0007669"/>
    <property type="project" value="UniProtKB-KW"/>
</dbReference>
<evidence type="ECO:0000259" key="6">
    <source>
        <dbReference type="PROSITE" id="PS51918"/>
    </source>
</evidence>
<reference evidence="7 8" key="1">
    <citation type="submission" date="2020-07" db="EMBL/GenBank/DDBJ databases">
        <title>Genomic Encyclopedia of Type Strains, Phase IV (KMG-IV): sequencing the most valuable type-strain genomes for metagenomic binning, comparative biology and taxonomic classification.</title>
        <authorList>
            <person name="Goeker M."/>
        </authorList>
    </citation>
    <scope>NUCLEOTIDE SEQUENCE [LARGE SCALE GENOMIC DNA]</scope>
    <source>
        <strain evidence="7 8">DSM 17721</strain>
    </source>
</reference>
<keyword evidence="8" id="KW-1185">Reference proteome</keyword>
<proteinExistence type="predicted"/>
<evidence type="ECO:0000256" key="3">
    <source>
        <dbReference type="ARBA" id="ARBA00022723"/>
    </source>
</evidence>
<dbReference type="SFLD" id="SFLDG01067">
    <property type="entry name" value="SPASM/twitch_domain_containing"/>
    <property type="match status" value="1"/>
</dbReference>
<dbReference type="RefSeq" id="WP_181551572.1">
    <property type="nucleotide sequence ID" value="NZ_JACDUS010000006.1"/>
</dbReference>
<evidence type="ECO:0000313" key="7">
    <source>
        <dbReference type="EMBL" id="MBA2881916.1"/>
    </source>
</evidence>
<dbReference type="InterPro" id="IPR058240">
    <property type="entry name" value="rSAM_sf"/>
</dbReference>
<dbReference type="AlphaFoldDB" id="A0A7W0HLE9"/>
<dbReference type="SFLD" id="SFLDS00029">
    <property type="entry name" value="Radical_SAM"/>
    <property type="match status" value="1"/>
</dbReference>
<dbReference type="Pfam" id="PF04055">
    <property type="entry name" value="Radical_SAM"/>
    <property type="match status" value="1"/>
</dbReference>